<sequence length="90" mass="10014">MDGTSDGVQTPPQPGVIVKEGENFPRISERLLKLSPAGLQRGIDNIVKALELNRGSLFYSAEREEELENSQCLLEFAKTAVERQRASVER</sequence>
<feature type="region of interest" description="Disordered" evidence="1">
    <location>
        <begin position="1"/>
        <end position="20"/>
    </location>
</feature>
<dbReference type="STRING" id="1618563.UU12_C0005G0004"/>
<evidence type="ECO:0000256" key="1">
    <source>
        <dbReference type="SAM" id="MobiDB-lite"/>
    </source>
</evidence>
<reference evidence="2 3" key="1">
    <citation type="journal article" date="2015" name="Nature">
        <title>rRNA introns, odd ribosomes, and small enigmatic genomes across a large radiation of phyla.</title>
        <authorList>
            <person name="Brown C.T."/>
            <person name="Hug L.A."/>
            <person name="Thomas B.C."/>
            <person name="Sharon I."/>
            <person name="Castelle C.J."/>
            <person name="Singh A."/>
            <person name="Wilkins M.J."/>
            <person name="Williams K.H."/>
            <person name="Banfield J.F."/>
        </authorList>
    </citation>
    <scope>NUCLEOTIDE SEQUENCE [LARGE SCALE GENOMIC DNA]</scope>
</reference>
<dbReference type="EMBL" id="LBZK01000005">
    <property type="protein sequence ID" value="KKR71211.1"/>
    <property type="molecule type" value="Genomic_DNA"/>
</dbReference>
<evidence type="ECO:0000313" key="3">
    <source>
        <dbReference type="Proteomes" id="UP000034562"/>
    </source>
</evidence>
<organism evidence="2 3">
    <name type="scientific">Candidatus Woesebacteria bacterium GW2011_GWA2_40_7b</name>
    <dbReference type="NCBI Taxonomy" id="1618563"/>
    <lineage>
        <taxon>Bacteria</taxon>
        <taxon>Candidatus Woeseibacteriota</taxon>
    </lineage>
</organism>
<dbReference type="AlphaFoldDB" id="A0A0G0T8W3"/>
<gene>
    <name evidence="2" type="ORF">UU12_C0005G0004</name>
</gene>
<evidence type="ECO:0000313" key="2">
    <source>
        <dbReference type="EMBL" id="KKR71211.1"/>
    </source>
</evidence>
<protein>
    <submittedName>
        <fullName evidence="2">Uncharacterized protein</fullName>
    </submittedName>
</protein>
<proteinExistence type="predicted"/>
<dbReference type="Proteomes" id="UP000034562">
    <property type="component" value="Unassembled WGS sequence"/>
</dbReference>
<comment type="caution">
    <text evidence="2">The sequence shown here is derived from an EMBL/GenBank/DDBJ whole genome shotgun (WGS) entry which is preliminary data.</text>
</comment>
<accession>A0A0G0T8W3</accession>
<name>A0A0G0T8W3_9BACT</name>
<feature type="compositionally biased region" description="Polar residues" evidence="1">
    <location>
        <begin position="1"/>
        <end position="10"/>
    </location>
</feature>